<evidence type="ECO:0000313" key="8">
    <source>
        <dbReference type="EMBL" id="RKH71285.1"/>
    </source>
</evidence>
<sequence length="587" mass="66050">MSRVNPPPMDTGMDDGLQVDVAIVGAGVSGLYTGWRLLAGELAQGETRPGSVHIFELTERLGGRIESVFLPGVSLAAEIGGMRYLRSHEIVDSLITKVFAQELTPTDFPLGDDSNHYRYLRGQRFKADAWVNAQKNRQPYWTRYFLPSEVVGFDSDQLFNKIIYDVLMADPWFRERYADKVSFTAPYDYGFKLTAREWDDIKPQLTYRKPGPYEGLKVNDLGFWNLIKDQVGQEAYEFLAVAGGYYSNTINWNAAEAFPYLVGDFSKADVSYHTLVGGYDQVGNSLAQRYVAQDPTGKRAHLWGQNGLQRLDPAPGGSPYKYVLTIGNAQSGKSWTVYANAVVLAMPRRSLELIGADRFFSSPEVRAEVRKNIGAVISEPSFKLLMGFESPWWSQEFNAHAGESLTDLPMRQCYYFGTDPVNSHSILLASYNDMRTTAFWSALMASPHRNLKRFKPRATRLASAEALAEVESLQAPDVMVQEAVNQLQELHGAENPVPAPYVSYFRNWTDDPYGGGYHAWQAGVSVREVMPFMRRPDPSERIHICGEAYSDQQGWVEGAVCEAEKMLQAHFGLAWPSWLDSQYYLGW</sequence>
<evidence type="ECO:0000256" key="1">
    <source>
        <dbReference type="ARBA" id="ARBA00004814"/>
    </source>
</evidence>
<keyword evidence="5" id="KW-0073">Auxin biosynthesis</keyword>
<evidence type="ECO:0000256" key="5">
    <source>
        <dbReference type="ARBA" id="ARBA00023070"/>
    </source>
</evidence>
<proteinExistence type="inferred from homology"/>
<keyword evidence="9" id="KW-1185">Reference proteome</keyword>
<dbReference type="OrthoDB" id="3972913at2"/>
<accession>A0A3A8QXV1</accession>
<dbReference type="Pfam" id="PF01593">
    <property type="entry name" value="Amino_oxidase"/>
    <property type="match status" value="1"/>
</dbReference>
<dbReference type="SUPFAM" id="SSF54373">
    <property type="entry name" value="FAD-linked reductases, C-terminal domain"/>
    <property type="match status" value="1"/>
</dbReference>
<dbReference type="InterPro" id="IPR050281">
    <property type="entry name" value="Flavin_monoamine_oxidase"/>
</dbReference>
<dbReference type="SUPFAM" id="SSF51905">
    <property type="entry name" value="FAD/NAD(P)-binding domain"/>
    <property type="match status" value="1"/>
</dbReference>
<dbReference type="PANTHER" id="PTHR10742">
    <property type="entry name" value="FLAVIN MONOAMINE OXIDASE"/>
    <property type="match status" value="1"/>
</dbReference>
<evidence type="ECO:0000259" key="7">
    <source>
        <dbReference type="Pfam" id="PF01593"/>
    </source>
</evidence>
<dbReference type="PANTHER" id="PTHR10742:SF410">
    <property type="entry name" value="LYSINE-SPECIFIC HISTONE DEMETHYLASE 2"/>
    <property type="match status" value="1"/>
</dbReference>
<dbReference type="Gene3D" id="3.90.660.10">
    <property type="match status" value="1"/>
</dbReference>
<feature type="domain" description="Amine oxidase" evidence="7">
    <location>
        <begin position="29"/>
        <end position="560"/>
    </location>
</feature>
<protein>
    <recommendedName>
        <fullName evidence="4">Tryptophan 2-monooxygenase</fullName>
        <ecNumber evidence="3">1.13.12.3</ecNumber>
    </recommendedName>
</protein>
<dbReference type="AlphaFoldDB" id="A0A3A8QXV1"/>
<dbReference type="Proteomes" id="UP000267003">
    <property type="component" value="Unassembled WGS sequence"/>
</dbReference>
<evidence type="ECO:0000256" key="4">
    <source>
        <dbReference type="ARBA" id="ARBA00017871"/>
    </source>
</evidence>
<evidence type="ECO:0000256" key="6">
    <source>
        <dbReference type="ARBA" id="ARBA00047321"/>
    </source>
</evidence>
<organism evidence="8 9">
    <name type="scientific">Corallococcus aberystwythensis</name>
    <dbReference type="NCBI Taxonomy" id="2316722"/>
    <lineage>
        <taxon>Bacteria</taxon>
        <taxon>Pseudomonadati</taxon>
        <taxon>Myxococcota</taxon>
        <taxon>Myxococcia</taxon>
        <taxon>Myxococcales</taxon>
        <taxon>Cystobacterineae</taxon>
        <taxon>Myxococcaceae</taxon>
        <taxon>Corallococcus</taxon>
    </lineage>
</organism>
<comment type="similarity">
    <text evidence="2">Belongs to the tryptophan 2-monooxygenase family.</text>
</comment>
<dbReference type="EC" id="1.13.12.3" evidence="3"/>
<gene>
    <name evidence="8" type="ORF">D7W81_07925</name>
</gene>
<dbReference type="EMBL" id="RAWK01000035">
    <property type="protein sequence ID" value="RKH71285.1"/>
    <property type="molecule type" value="Genomic_DNA"/>
</dbReference>
<dbReference type="Gene3D" id="3.50.50.60">
    <property type="entry name" value="FAD/NAD(P)-binding domain"/>
    <property type="match status" value="1"/>
</dbReference>
<name>A0A3A8QXV1_9BACT</name>
<comment type="caution">
    <text evidence="8">The sequence shown here is derived from an EMBL/GenBank/DDBJ whole genome shotgun (WGS) entry which is preliminary data.</text>
</comment>
<comment type="pathway">
    <text evidence="1">Plant hormone metabolism; auxin biosynthesis.</text>
</comment>
<evidence type="ECO:0000256" key="3">
    <source>
        <dbReference type="ARBA" id="ARBA00012535"/>
    </source>
</evidence>
<dbReference type="GO" id="GO:0009851">
    <property type="term" value="P:auxin biosynthetic process"/>
    <property type="evidence" value="ECO:0007669"/>
    <property type="project" value="UniProtKB-KW"/>
</dbReference>
<evidence type="ECO:0000256" key="2">
    <source>
        <dbReference type="ARBA" id="ARBA00005833"/>
    </source>
</evidence>
<dbReference type="InterPro" id="IPR036188">
    <property type="entry name" value="FAD/NAD-bd_sf"/>
</dbReference>
<reference evidence="9" key="1">
    <citation type="submission" date="2018-09" db="EMBL/GenBank/DDBJ databases">
        <authorList>
            <person name="Livingstone P.G."/>
            <person name="Whitworth D.E."/>
        </authorList>
    </citation>
    <scope>NUCLEOTIDE SEQUENCE [LARGE SCALE GENOMIC DNA]</scope>
    <source>
        <strain evidence="9">AB050A</strain>
    </source>
</reference>
<evidence type="ECO:0000313" key="9">
    <source>
        <dbReference type="Proteomes" id="UP000267003"/>
    </source>
</evidence>
<comment type="catalytic activity">
    <reaction evidence="6">
        <text>L-tryptophan + O2 = indole-3-acetamide + CO2 + H2O</text>
        <dbReference type="Rhea" id="RHEA:16165"/>
        <dbReference type="ChEBI" id="CHEBI:15377"/>
        <dbReference type="ChEBI" id="CHEBI:15379"/>
        <dbReference type="ChEBI" id="CHEBI:16031"/>
        <dbReference type="ChEBI" id="CHEBI:16526"/>
        <dbReference type="ChEBI" id="CHEBI:57912"/>
        <dbReference type="EC" id="1.13.12.3"/>
    </reaction>
</comment>
<dbReference type="GO" id="GO:0050361">
    <property type="term" value="F:tryptophan 2-monooxygenase activity"/>
    <property type="evidence" value="ECO:0007669"/>
    <property type="project" value="UniProtKB-EC"/>
</dbReference>
<dbReference type="InterPro" id="IPR002937">
    <property type="entry name" value="Amino_oxidase"/>
</dbReference>